<proteinExistence type="predicted"/>
<dbReference type="HOGENOM" id="CLU_3040910_0_0_9"/>
<dbReference type="AlphaFoldDB" id="A5ZMZ1"/>
<protein>
    <submittedName>
        <fullName evidence="1">Uncharacterized protein</fullName>
    </submittedName>
</protein>
<comment type="caution">
    <text evidence="1">The sequence shown here is derived from an EMBL/GenBank/DDBJ whole genome shotgun (WGS) entry which is preliminary data.</text>
</comment>
<evidence type="ECO:0000313" key="2">
    <source>
        <dbReference type="Proteomes" id="UP000006002"/>
    </source>
</evidence>
<dbReference type="EMBL" id="AAVO02000001">
    <property type="protein sequence ID" value="EDM89235.1"/>
    <property type="molecule type" value="Genomic_DNA"/>
</dbReference>
<accession>A5ZMZ1</accession>
<gene>
    <name evidence="1" type="ORF">RUMOBE_00358</name>
</gene>
<reference evidence="1 2" key="2">
    <citation type="submission" date="2007-04" db="EMBL/GenBank/DDBJ databases">
        <title>Draft genome sequence of Ruminococcus obeum (ATCC 29174).</title>
        <authorList>
            <person name="Sudarsanam P."/>
            <person name="Ley R."/>
            <person name="Guruge J."/>
            <person name="Turnbaugh P.J."/>
            <person name="Mahowald M."/>
            <person name="Liep D."/>
            <person name="Gordon J."/>
        </authorList>
    </citation>
    <scope>NUCLEOTIDE SEQUENCE [LARGE SCALE GENOMIC DNA]</scope>
    <source>
        <strain evidence="1 2">ATCC 29174</strain>
    </source>
</reference>
<organism evidence="1 2">
    <name type="scientific">Blautia obeum ATCC 29174</name>
    <dbReference type="NCBI Taxonomy" id="411459"/>
    <lineage>
        <taxon>Bacteria</taxon>
        <taxon>Bacillati</taxon>
        <taxon>Bacillota</taxon>
        <taxon>Clostridia</taxon>
        <taxon>Lachnospirales</taxon>
        <taxon>Lachnospiraceae</taxon>
        <taxon>Blautia</taxon>
    </lineage>
</organism>
<reference evidence="1 2" key="1">
    <citation type="submission" date="2007-03" db="EMBL/GenBank/DDBJ databases">
        <authorList>
            <person name="Fulton L."/>
            <person name="Clifton S."/>
            <person name="Fulton B."/>
            <person name="Xu J."/>
            <person name="Minx P."/>
            <person name="Pepin K.H."/>
            <person name="Johnson M."/>
            <person name="Thiruvilangam P."/>
            <person name="Bhonagiri V."/>
            <person name="Nash W.E."/>
            <person name="Mardis E.R."/>
            <person name="Wilson R.K."/>
        </authorList>
    </citation>
    <scope>NUCLEOTIDE SEQUENCE [LARGE SCALE GENOMIC DNA]</scope>
    <source>
        <strain evidence="1 2">ATCC 29174</strain>
    </source>
</reference>
<evidence type="ECO:0000313" key="1">
    <source>
        <dbReference type="EMBL" id="EDM89235.1"/>
    </source>
</evidence>
<dbReference type="Proteomes" id="UP000006002">
    <property type="component" value="Unassembled WGS sequence"/>
</dbReference>
<name>A5ZMZ1_9FIRM</name>
<sequence length="54" mass="6694">MKRGIECIRQEFIAEFPLKSKIKRVNTAIVFTLRFRWQEIILQRIKILQRKKFM</sequence>